<protein>
    <submittedName>
        <fullName evidence="3">BON domain-containing protein</fullName>
    </submittedName>
</protein>
<evidence type="ECO:0000256" key="1">
    <source>
        <dbReference type="SAM" id="SignalP"/>
    </source>
</evidence>
<organism evidence="3 4">
    <name type="scientific">Caldimonas aquatica</name>
    <dbReference type="NCBI Taxonomy" id="376175"/>
    <lineage>
        <taxon>Bacteria</taxon>
        <taxon>Pseudomonadati</taxon>
        <taxon>Pseudomonadota</taxon>
        <taxon>Betaproteobacteria</taxon>
        <taxon>Burkholderiales</taxon>
        <taxon>Sphaerotilaceae</taxon>
        <taxon>Caldimonas</taxon>
    </lineage>
</organism>
<sequence>MKKTKRLLHATFLALATLGSLAGCAVTSGQSSVGDYIDDKTISARVKTRFAQDETVSAMRIQVETLNGVVQLSGFARSEAERTRAGELARSVSGVRSVRNDIIVRPPTQ</sequence>
<dbReference type="Gene3D" id="3.30.1340.30">
    <property type="match status" value="1"/>
</dbReference>
<dbReference type="RefSeq" id="WP_264893654.1">
    <property type="nucleotide sequence ID" value="NZ_CP110257.1"/>
</dbReference>
<evidence type="ECO:0000259" key="2">
    <source>
        <dbReference type="PROSITE" id="PS50914"/>
    </source>
</evidence>
<feature type="signal peptide" evidence="1">
    <location>
        <begin position="1"/>
        <end position="22"/>
    </location>
</feature>
<reference evidence="3" key="1">
    <citation type="submission" date="2022-10" db="EMBL/GenBank/DDBJ databases">
        <title>Complete genome sequence of Schlegelella aquatica LMG 23380.</title>
        <authorList>
            <person name="Musilova J."/>
            <person name="Kourilova X."/>
            <person name="Bezdicek M."/>
            <person name="Hermankova K."/>
            <person name="Obruca S."/>
            <person name="Sedlar K."/>
        </authorList>
    </citation>
    <scope>NUCLEOTIDE SEQUENCE</scope>
    <source>
        <strain evidence="3">LMG 23380</strain>
    </source>
</reference>
<evidence type="ECO:0000313" key="3">
    <source>
        <dbReference type="EMBL" id="UZD55901.1"/>
    </source>
</evidence>
<dbReference type="InterPro" id="IPR014004">
    <property type="entry name" value="Transpt-assoc_nodulatn_dom_bac"/>
</dbReference>
<dbReference type="PANTHER" id="PTHR34606:SF16">
    <property type="entry name" value="BON DOMAIN-CONTAINING PROTEIN"/>
    <property type="match status" value="1"/>
</dbReference>
<dbReference type="InterPro" id="IPR007055">
    <property type="entry name" value="BON_dom"/>
</dbReference>
<dbReference type="SMART" id="SM00749">
    <property type="entry name" value="BON"/>
    <property type="match status" value="1"/>
</dbReference>
<keyword evidence="4" id="KW-1185">Reference proteome</keyword>
<dbReference type="PROSITE" id="PS50914">
    <property type="entry name" value="BON"/>
    <property type="match status" value="1"/>
</dbReference>
<dbReference type="PANTHER" id="PTHR34606">
    <property type="entry name" value="BON DOMAIN-CONTAINING PROTEIN"/>
    <property type="match status" value="1"/>
</dbReference>
<gene>
    <name evidence="3" type="ORF">OMP39_04800</name>
</gene>
<feature type="domain" description="BON" evidence="2">
    <location>
        <begin position="38"/>
        <end position="106"/>
    </location>
</feature>
<dbReference type="InterPro" id="IPR051686">
    <property type="entry name" value="Lipoprotein_DolP"/>
</dbReference>
<dbReference type="Proteomes" id="UP001163266">
    <property type="component" value="Chromosome"/>
</dbReference>
<accession>A0ABY6MV55</accession>
<dbReference type="Pfam" id="PF04972">
    <property type="entry name" value="BON"/>
    <property type="match status" value="1"/>
</dbReference>
<dbReference type="EMBL" id="CP110257">
    <property type="protein sequence ID" value="UZD55901.1"/>
    <property type="molecule type" value="Genomic_DNA"/>
</dbReference>
<dbReference type="PROSITE" id="PS51257">
    <property type="entry name" value="PROKAR_LIPOPROTEIN"/>
    <property type="match status" value="1"/>
</dbReference>
<keyword evidence="1" id="KW-0732">Signal</keyword>
<proteinExistence type="predicted"/>
<feature type="chain" id="PRO_5046565485" evidence="1">
    <location>
        <begin position="23"/>
        <end position="109"/>
    </location>
</feature>
<evidence type="ECO:0000313" key="4">
    <source>
        <dbReference type="Proteomes" id="UP001163266"/>
    </source>
</evidence>
<name>A0ABY6MV55_9BURK</name>